<protein>
    <submittedName>
        <fullName evidence="1">Uncharacterized protein</fullName>
    </submittedName>
</protein>
<dbReference type="Proteomes" id="UP000254893">
    <property type="component" value="Unassembled WGS sequence"/>
</dbReference>
<organism evidence="1 2">
    <name type="scientific">Sphingobacterium spiritivorum</name>
    <name type="common">Flavobacterium spiritivorum</name>
    <dbReference type="NCBI Taxonomy" id="258"/>
    <lineage>
        <taxon>Bacteria</taxon>
        <taxon>Pseudomonadati</taxon>
        <taxon>Bacteroidota</taxon>
        <taxon>Sphingobacteriia</taxon>
        <taxon>Sphingobacteriales</taxon>
        <taxon>Sphingobacteriaceae</taxon>
        <taxon>Sphingobacterium</taxon>
    </lineage>
</organism>
<evidence type="ECO:0000313" key="1">
    <source>
        <dbReference type="EMBL" id="SUJ01089.1"/>
    </source>
</evidence>
<name>A0A380BGA8_SPHSI</name>
<evidence type="ECO:0000313" key="2">
    <source>
        <dbReference type="Proteomes" id="UP000254893"/>
    </source>
</evidence>
<proteinExistence type="predicted"/>
<dbReference type="RefSeq" id="WP_115169106.1">
    <property type="nucleotide sequence ID" value="NZ_UGYW01000002.1"/>
</dbReference>
<accession>A0A380BGA8</accession>
<dbReference type="AlphaFoldDB" id="A0A380BGA8"/>
<dbReference type="EMBL" id="UGYW01000002">
    <property type="protein sequence ID" value="SUJ01089.1"/>
    <property type="molecule type" value="Genomic_DNA"/>
</dbReference>
<reference evidence="1 2" key="1">
    <citation type="submission" date="2018-06" db="EMBL/GenBank/DDBJ databases">
        <authorList>
            <consortium name="Pathogen Informatics"/>
            <person name="Doyle S."/>
        </authorList>
    </citation>
    <scope>NUCLEOTIDE SEQUENCE [LARGE SCALE GENOMIC DNA]</scope>
    <source>
        <strain evidence="1 2">NCTC11388</strain>
    </source>
</reference>
<sequence>MLKYTIFSLLLVSCNFTEKGKIRKNDINQSDVSVNSNDTLIKYDIEGISTEGTEAEVRYVNGKIAKSTTSVYGETGQANIIYEFDSDRIKVLETKYSYLTGLANLKSDKDIKLEYKISYSIDLKGHLIGKEIPARIDIFNEFKNTVPFELK</sequence>
<gene>
    <name evidence="1" type="ORF">NCTC11388_00691</name>
</gene>